<sequence>MKKKVVSLAIAMMISAPLLVTLPASAHHGLQNDYWHVYWGTNIRNNIEYVVNKSNTSGGAYNAAYSIADWNGIQSKVKIVPRPSNSKYANPFLNIVIDSKAYDSWGKATTNPVYSSSTDTTLIWATATINSRTIEQAIKEGTSPQVRQKVITHEIGHTLGLAHPSDSSRKSIMKQGWHDYNNVQPSDVTWINFRYGSNSLLSSNIETESNSIAGDHEQDFESYVDWVQYESLEEMIDSSDLIIKATENSKTPANRIAGEEPSTVYEAKASKIYKGNIEADEEIRIGIMGGQLQNGTNYSILNSEQIDPTKPQFLFLKKVNPEDYSYEVPYDYYLVGGPAGIVNDSEENINLNFEKNAVIPKIEFEEQLK</sequence>
<gene>
    <name evidence="7" type="ORF">GCM10007362_34480</name>
</gene>
<keyword evidence="4" id="KW-0862">Zinc</keyword>
<evidence type="ECO:0000256" key="1">
    <source>
        <dbReference type="ARBA" id="ARBA00022670"/>
    </source>
</evidence>
<keyword evidence="2" id="KW-0479">Metal-binding</keyword>
<comment type="caution">
    <text evidence="7">The sequence shown here is derived from an EMBL/GenBank/DDBJ whole genome shotgun (WGS) entry which is preliminary data.</text>
</comment>
<proteinExistence type="predicted"/>
<evidence type="ECO:0000256" key="2">
    <source>
        <dbReference type="ARBA" id="ARBA00022723"/>
    </source>
</evidence>
<evidence type="ECO:0000259" key="6">
    <source>
        <dbReference type="Pfam" id="PF00413"/>
    </source>
</evidence>
<evidence type="ECO:0000313" key="8">
    <source>
        <dbReference type="Proteomes" id="UP000605427"/>
    </source>
</evidence>
<evidence type="ECO:0000313" key="7">
    <source>
        <dbReference type="EMBL" id="GGH82726.1"/>
    </source>
</evidence>
<keyword evidence="3" id="KW-0378">Hydrolase</keyword>
<dbReference type="RefSeq" id="WP_172245756.1">
    <property type="nucleotide sequence ID" value="NZ_BMDD01000004.1"/>
</dbReference>
<dbReference type="Pfam" id="PF00413">
    <property type="entry name" value="Peptidase_M10"/>
    <property type="match status" value="1"/>
</dbReference>
<dbReference type="Gene3D" id="3.40.390.10">
    <property type="entry name" value="Collagenase (Catalytic Domain)"/>
    <property type="match status" value="1"/>
</dbReference>
<feature type="signal peptide" evidence="5">
    <location>
        <begin position="1"/>
        <end position="26"/>
    </location>
</feature>
<keyword evidence="1" id="KW-0645">Protease</keyword>
<dbReference type="Proteomes" id="UP000605427">
    <property type="component" value="Unassembled WGS sequence"/>
</dbReference>
<dbReference type="InterPro" id="IPR001818">
    <property type="entry name" value="Pept_M10_metallopeptidase"/>
</dbReference>
<dbReference type="InterPro" id="IPR024079">
    <property type="entry name" value="MetalloPept_cat_dom_sf"/>
</dbReference>
<keyword evidence="8" id="KW-1185">Reference proteome</keyword>
<reference evidence="8" key="1">
    <citation type="journal article" date="2019" name="Int. J. Syst. Evol. Microbiol.">
        <title>The Global Catalogue of Microorganisms (GCM) 10K type strain sequencing project: providing services to taxonomists for standard genome sequencing and annotation.</title>
        <authorList>
            <consortium name="The Broad Institute Genomics Platform"/>
            <consortium name="The Broad Institute Genome Sequencing Center for Infectious Disease"/>
            <person name="Wu L."/>
            <person name="Ma J."/>
        </authorList>
    </citation>
    <scope>NUCLEOTIDE SEQUENCE [LARGE SCALE GENOMIC DNA]</scope>
    <source>
        <strain evidence="8">CCM 8702</strain>
    </source>
</reference>
<accession>A0ABQ2A1P7</accession>
<feature type="chain" id="PRO_5045786646" description="Peptidase M10 metallopeptidase domain-containing protein" evidence="5">
    <location>
        <begin position="27"/>
        <end position="369"/>
    </location>
</feature>
<evidence type="ECO:0000256" key="3">
    <source>
        <dbReference type="ARBA" id="ARBA00022801"/>
    </source>
</evidence>
<name>A0ABQ2A1P7_9BACL</name>
<keyword evidence="5" id="KW-0732">Signal</keyword>
<protein>
    <recommendedName>
        <fullName evidence="6">Peptidase M10 metallopeptidase domain-containing protein</fullName>
    </recommendedName>
</protein>
<dbReference type="EMBL" id="BMDD01000004">
    <property type="protein sequence ID" value="GGH82726.1"/>
    <property type="molecule type" value="Genomic_DNA"/>
</dbReference>
<dbReference type="SUPFAM" id="SSF55486">
    <property type="entry name" value="Metalloproteases ('zincins'), catalytic domain"/>
    <property type="match status" value="1"/>
</dbReference>
<organism evidence="7 8">
    <name type="scientific">Saccharibacillus endophyticus</name>
    <dbReference type="NCBI Taxonomy" id="2060666"/>
    <lineage>
        <taxon>Bacteria</taxon>
        <taxon>Bacillati</taxon>
        <taxon>Bacillota</taxon>
        <taxon>Bacilli</taxon>
        <taxon>Bacillales</taxon>
        <taxon>Paenibacillaceae</taxon>
        <taxon>Saccharibacillus</taxon>
    </lineage>
</organism>
<evidence type="ECO:0000256" key="4">
    <source>
        <dbReference type="ARBA" id="ARBA00022833"/>
    </source>
</evidence>
<feature type="domain" description="Peptidase M10 metallopeptidase" evidence="6">
    <location>
        <begin position="148"/>
        <end position="191"/>
    </location>
</feature>
<evidence type="ECO:0000256" key="5">
    <source>
        <dbReference type="SAM" id="SignalP"/>
    </source>
</evidence>